<dbReference type="Gene3D" id="1.25.40.10">
    <property type="entry name" value="Tetratricopeptide repeat domain"/>
    <property type="match status" value="3"/>
</dbReference>
<dbReference type="GO" id="GO:0003723">
    <property type="term" value="F:RNA binding"/>
    <property type="evidence" value="ECO:0007669"/>
    <property type="project" value="InterPro"/>
</dbReference>
<dbReference type="InterPro" id="IPR002885">
    <property type="entry name" value="PPR_rpt"/>
</dbReference>
<dbReference type="GO" id="GO:0009451">
    <property type="term" value="P:RNA modification"/>
    <property type="evidence" value="ECO:0007669"/>
    <property type="project" value="InterPro"/>
</dbReference>
<dbReference type="Pfam" id="PF01535">
    <property type="entry name" value="PPR"/>
    <property type="match status" value="2"/>
</dbReference>
<accession>A0AAP0L5A0</accession>
<gene>
    <name evidence="4" type="ORF">Syun_004869</name>
</gene>
<keyword evidence="5" id="KW-1185">Reference proteome</keyword>
<feature type="domain" description="DYW" evidence="3">
    <location>
        <begin position="489"/>
        <end position="581"/>
    </location>
</feature>
<dbReference type="Pfam" id="PF14432">
    <property type="entry name" value="DYW_deaminase"/>
    <property type="match status" value="1"/>
</dbReference>
<protein>
    <recommendedName>
        <fullName evidence="3">DYW domain-containing protein</fullName>
    </recommendedName>
</protein>
<dbReference type="PANTHER" id="PTHR47926:SF408">
    <property type="entry name" value="DYW DOMAIN-CONTAINING PROTEIN"/>
    <property type="match status" value="1"/>
</dbReference>
<dbReference type="InterPro" id="IPR011990">
    <property type="entry name" value="TPR-like_helical_dom_sf"/>
</dbReference>
<dbReference type="FunFam" id="1.25.40.10:FF:002536">
    <property type="entry name" value="Tetratricopeptide repeat (TPR)-like superfamily protein"/>
    <property type="match status" value="1"/>
</dbReference>
<dbReference type="InterPro" id="IPR046960">
    <property type="entry name" value="PPR_At4g14850-like_plant"/>
</dbReference>
<dbReference type="EMBL" id="JBBNAF010000002">
    <property type="protein sequence ID" value="KAK9163967.1"/>
    <property type="molecule type" value="Genomic_DNA"/>
</dbReference>
<feature type="repeat" description="PPR" evidence="2">
    <location>
        <begin position="242"/>
        <end position="276"/>
    </location>
</feature>
<organism evidence="4 5">
    <name type="scientific">Stephania yunnanensis</name>
    <dbReference type="NCBI Taxonomy" id="152371"/>
    <lineage>
        <taxon>Eukaryota</taxon>
        <taxon>Viridiplantae</taxon>
        <taxon>Streptophyta</taxon>
        <taxon>Embryophyta</taxon>
        <taxon>Tracheophyta</taxon>
        <taxon>Spermatophyta</taxon>
        <taxon>Magnoliopsida</taxon>
        <taxon>Ranunculales</taxon>
        <taxon>Menispermaceae</taxon>
        <taxon>Menispermoideae</taxon>
        <taxon>Cissampelideae</taxon>
        <taxon>Stephania</taxon>
    </lineage>
</organism>
<evidence type="ECO:0000259" key="3">
    <source>
        <dbReference type="Pfam" id="PF14432"/>
    </source>
</evidence>
<dbReference type="FunFam" id="1.25.40.10:FF:000344">
    <property type="entry name" value="Pentatricopeptide repeat-containing protein"/>
    <property type="match status" value="1"/>
</dbReference>
<dbReference type="AlphaFoldDB" id="A0AAP0L5A0"/>
<dbReference type="Pfam" id="PF20431">
    <property type="entry name" value="E_motif"/>
    <property type="match status" value="1"/>
</dbReference>
<feature type="repeat" description="PPR" evidence="2">
    <location>
        <begin position="172"/>
        <end position="206"/>
    </location>
</feature>
<reference evidence="4 5" key="1">
    <citation type="submission" date="2024-01" db="EMBL/GenBank/DDBJ databases">
        <title>Genome assemblies of Stephania.</title>
        <authorList>
            <person name="Yang L."/>
        </authorList>
    </citation>
    <scope>NUCLEOTIDE SEQUENCE [LARGE SCALE GENOMIC DNA]</scope>
    <source>
        <strain evidence="4">YNDBR</strain>
        <tissue evidence="4">Leaf</tissue>
    </source>
</reference>
<evidence type="ECO:0000313" key="4">
    <source>
        <dbReference type="EMBL" id="KAK9163967.1"/>
    </source>
</evidence>
<dbReference type="GO" id="GO:0008270">
    <property type="term" value="F:zinc ion binding"/>
    <property type="evidence" value="ECO:0007669"/>
    <property type="project" value="InterPro"/>
</dbReference>
<dbReference type="PROSITE" id="PS51375">
    <property type="entry name" value="PPR"/>
    <property type="match status" value="4"/>
</dbReference>
<evidence type="ECO:0000313" key="5">
    <source>
        <dbReference type="Proteomes" id="UP001420932"/>
    </source>
</evidence>
<keyword evidence="1" id="KW-0677">Repeat</keyword>
<feature type="repeat" description="PPR" evidence="2">
    <location>
        <begin position="141"/>
        <end position="171"/>
    </location>
</feature>
<proteinExistence type="predicted"/>
<evidence type="ECO:0000256" key="1">
    <source>
        <dbReference type="ARBA" id="ARBA00022737"/>
    </source>
</evidence>
<name>A0AAP0L5A0_9MAGN</name>
<sequence length="581" mass="63920">MISTTAATINSLLPKFTTFAHIKQLQSILFTTGLFHLPSSRSKLLDLCAVSPFGDLIFATQLFLQIHSPTTNDWNAIIRGQAQSSHPTNAISTYKSLLSTQSSTPDALSCSFAIKACARALALSEARQLHSHVLRRGFGSDVLLQTTLVDGYSKIGVLDDARQVFDEMPKRDVASWNALIAGLAQGSRPRDALGLFKRMRAEGVRANEVTVLGALSACSQLGALVEGGGVEGFVREEGLDGNVQVCNALIDMYAKCGSVRKARSVFDTMRCGRSIVTWNTMIMGLGMHGHGACAVELFYEMSRTDSVRPDAVSYLAVLCACNHAGLVEDGLSLFKSMEGSGVAPNVKHYGSVIDLLGRSGRIDEAYHIIASMPFVPDVIMWQSLLGACKTYGNVEIAERASRALVEMGSNNCGDFVLLSNLYASHERWGDVGRVREAMRRIDVKKVPGFSYIEVDGLIHKFVNGDKIHSNWQEIYRKLDEIGFKIKAYGYVPETSYVFHDIGEEDKQNALCYHSEKLAVAFGLISTSSATPIQVFKNLRICGDCHVVIKLISKVYEREIIVRDRARFHHFKEGSCSCDDYW</sequence>
<evidence type="ECO:0000256" key="2">
    <source>
        <dbReference type="PROSITE-ProRule" id="PRU00708"/>
    </source>
</evidence>
<dbReference type="InterPro" id="IPR046848">
    <property type="entry name" value="E_motif"/>
</dbReference>
<feature type="repeat" description="PPR" evidence="2">
    <location>
        <begin position="310"/>
        <end position="344"/>
    </location>
</feature>
<dbReference type="Pfam" id="PF13041">
    <property type="entry name" value="PPR_2"/>
    <property type="match status" value="2"/>
</dbReference>
<dbReference type="InterPro" id="IPR032867">
    <property type="entry name" value="DYW_dom"/>
</dbReference>
<comment type="caution">
    <text evidence="4">The sequence shown here is derived from an EMBL/GenBank/DDBJ whole genome shotgun (WGS) entry which is preliminary data.</text>
</comment>
<dbReference type="Proteomes" id="UP001420932">
    <property type="component" value="Unassembled WGS sequence"/>
</dbReference>
<dbReference type="PANTHER" id="PTHR47926">
    <property type="entry name" value="PENTATRICOPEPTIDE REPEAT-CONTAINING PROTEIN"/>
    <property type="match status" value="1"/>
</dbReference>
<dbReference type="NCBIfam" id="TIGR00756">
    <property type="entry name" value="PPR"/>
    <property type="match status" value="5"/>
</dbReference>